<dbReference type="InterPro" id="IPR050708">
    <property type="entry name" value="T6SS_VgrG/RHS"/>
</dbReference>
<name>A0A917HQT3_9BACL</name>
<feature type="domain" description="Teneurin-like YD-shell" evidence="3">
    <location>
        <begin position="1339"/>
        <end position="1631"/>
    </location>
</feature>
<evidence type="ECO:0000259" key="3">
    <source>
        <dbReference type="Pfam" id="PF25023"/>
    </source>
</evidence>
<dbReference type="NCBIfam" id="TIGR03696">
    <property type="entry name" value="Rhs_assc_core"/>
    <property type="match status" value="1"/>
</dbReference>
<evidence type="ECO:0000256" key="1">
    <source>
        <dbReference type="ARBA" id="ARBA00022737"/>
    </source>
</evidence>
<dbReference type="PANTHER" id="PTHR32305">
    <property type="match status" value="1"/>
</dbReference>
<evidence type="ECO:0000313" key="5">
    <source>
        <dbReference type="Proteomes" id="UP000600247"/>
    </source>
</evidence>
<dbReference type="InterPro" id="IPR056823">
    <property type="entry name" value="TEN-like_YD-shell"/>
</dbReference>
<feature type="chain" id="PRO_5039290634" description="Teneurin-like YD-shell domain-containing protein" evidence="2">
    <location>
        <begin position="20"/>
        <end position="1840"/>
    </location>
</feature>
<keyword evidence="2" id="KW-0732">Signal</keyword>
<feature type="domain" description="Teneurin-like YD-shell" evidence="3">
    <location>
        <begin position="923"/>
        <end position="1074"/>
    </location>
</feature>
<dbReference type="RefSeq" id="WP_188892487.1">
    <property type="nucleotide sequence ID" value="NZ_BMHY01000016.1"/>
</dbReference>
<sequence>MKRIVSLILIVSMALTVFSDSKGLFAYAASSNNNISQSVNKSVYLPEILDDETTVTDSVYKWGRFSDDDVTYIREYYSITMKKLAAFYYSELSPLLETNELLSMLEWDGSEISSIIATLTENDRESLRNWTPVVMNQYDLDNNREETLEKMNVQVEANEVIDTMLKEYDETVTGATYGALTSKQFAKNASNPYRFDESNNPFHYSADTSSNVDPIYKTSNQREVDLYLPGRNGLDFSITRSYSSLNAKIMLPTHDGNMSASSLCNPYNVLYESGLPDCLGNTPITYIYDIHKDPTFLAVGWSLNIPKMQQGSIQALTGSAETNTNVNYYYRSYSNYYDYITFTLDDGTSYEFHGGTTPYNHPYSNVKYNIGNGTYDLVVDDKITFKFDQSGKLVSKSNLWGDTITYSYSSDKILITDSVGRTIELIKPTYSGYSGFIVRDRLGVKTHEIKYDLTYKNDAVSQVRTYDMSTFNAYNYVDQSSPYLQLNAVIDVVDNNKTLKDYSYYTPDITRLADYNFEDDYYYTTSNGVPILDYYNGAEARSVVDRNKATHGSIPYLLLNEVTDTTGLTTQFKYQNYYWAWFHENNDSDSELRRGTTRLYMDPWMLSYVGYHQVSNVYYKYKTNTGEQKLLIQDVTVNTNGALEISTAPKTGGVENFRLKNSNGFRPKTVRTGIKYHFGDYSEVLSSEYSPISGGLFVTNYEYKEPGILSNGIQNVDDGVDYRGSGLEIQTFQYDTNKNKPYLSKQFDLSDKPAGMNNFLWYGNDRNLPGQLAQYATLYRTEYDAYGAVIYQEDPYGNKVETTYGGPFHQVSVQKQTASDGLTKSETTYAYQADGTLSSSVQKGYYRDPNNPALVQEDQVVTEYSLYNANKQPTRIRTVSSGSQYGSQPLESIVDLRYDTDNLHVIEEKTYVTLSKGQAAVPLIVSYNYDNRDRLIKQTFPDGSMATYQYDLNNRMISETYTPSPSNPGAARTKGYSYNDAQRLIVEELPDGKKVSTTYTPYGAIELQTQSIGSQTRTVLKNTINSSGTLIKSSQPYGDIAKEVKYEYGNNGQIKKSTDPLGSTNYYYANRASKVDGSSSYLQNTTKVVSPDGKETWTYQDKTGRTTKQVETNGVKTRTTRYAYTPLGALSQMQVSANGETQTTQYKYDSAGNLIYLKDHENNVNRYVYNRFGQVIATYTNDQLQKQSEYNQVGWQLLKTNAEGKQDKYQYTNTGLLDSYTDKMNQTHKYTYTPYDEVNRQSVLNASGTEVYWQQYSYNPITRLLAGIANGEGENQGYNYDEWNRLNRQTVANRNYDMQYDNYDRMKSLKYPDGELVSYNYDVLDRIVSVTSPNMGVVQYDYTIALNENTNKLTYPNGLVQTRKMNSFGELTSYVQSSTTNNTSNWSEIFSHDGFSNISNINRNGSNLTFHYDGLNRIKDESTPEGERTYTYDERGNRLTASGDLPGLDMEESAYTYNPLNMLKTYASGNKQASYTYYGDGLRATKTVNGKLSRYVYLNGHIIEELDANGNTKARNVWGNELLYRHDYVANKKGYYSYNGHGDVIKITDGSGNAINTYNYDIWGNILSQTENMSNPFKYTGEVYDEESKLYYLRARHYDPSIGRFINEDTYEGEINNPLSLNLYTYVHNNPLIYSDPSGNKPVIWYDKEKKEYSYAASVRFLDTAQFALGYMPFYSMIDFGAKALNDTFRDKYFTDISKKDMKRAKELLKVSTGLDVVDLLGGISSSKIKNALGKAAGYGSFIFQTIEVGKYIADGDISWLVEDLVSPGLMVSNRREQITLRYYFASNLIREMVASGDLKYSYNNGNLTHNLTKSELEDINNALLNFMVATGAYDKRGDY</sequence>
<feature type="domain" description="Teneurin-like YD-shell" evidence="3">
    <location>
        <begin position="1101"/>
        <end position="1245"/>
    </location>
</feature>
<evidence type="ECO:0000313" key="4">
    <source>
        <dbReference type="EMBL" id="GGG86368.1"/>
    </source>
</evidence>
<dbReference type="InterPro" id="IPR022385">
    <property type="entry name" value="Rhs_assc_core"/>
</dbReference>
<comment type="caution">
    <text evidence="4">The sequence shown here is derived from an EMBL/GenBank/DDBJ whole genome shotgun (WGS) entry which is preliminary data.</text>
</comment>
<feature type="signal peptide" evidence="2">
    <location>
        <begin position="1"/>
        <end position="19"/>
    </location>
</feature>
<dbReference type="EMBL" id="BMHY01000016">
    <property type="protein sequence ID" value="GGG86368.1"/>
    <property type="molecule type" value="Genomic_DNA"/>
</dbReference>
<accession>A0A917HQT3</accession>
<dbReference type="Pfam" id="PF25023">
    <property type="entry name" value="TEN_YD-shell"/>
    <property type="match status" value="3"/>
</dbReference>
<keyword evidence="5" id="KW-1185">Reference proteome</keyword>
<evidence type="ECO:0000256" key="2">
    <source>
        <dbReference type="SAM" id="SignalP"/>
    </source>
</evidence>
<gene>
    <name evidence="4" type="ORF">GCM10010918_50700</name>
</gene>
<proteinExistence type="predicted"/>
<dbReference type="Gene3D" id="2.180.10.10">
    <property type="entry name" value="RHS repeat-associated core"/>
    <property type="match status" value="2"/>
</dbReference>
<keyword evidence="1" id="KW-0677">Repeat</keyword>
<organism evidence="4 5">
    <name type="scientific">Paenibacillus radicis</name>
    <name type="common">ex Gao et al. 2016</name>
    <dbReference type="NCBI Taxonomy" id="1737354"/>
    <lineage>
        <taxon>Bacteria</taxon>
        <taxon>Bacillati</taxon>
        <taxon>Bacillota</taxon>
        <taxon>Bacilli</taxon>
        <taxon>Bacillales</taxon>
        <taxon>Paenibacillaceae</taxon>
        <taxon>Paenibacillus</taxon>
    </lineage>
</organism>
<reference evidence="4 5" key="1">
    <citation type="journal article" date="2014" name="Int. J. Syst. Evol. Microbiol.">
        <title>Complete genome sequence of Corynebacterium casei LMG S-19264T (=DSM 44701T), isolated from a smear-ripened cheese.</title>
        <authorList>
            <consortium name="US DOE Joint Genome Institute (JGI-PGF)"/>
            <person name="Walter F."/>
            <person name="Albersmeier A."/>
            <person name="Kalinowski J."/>
            <person name="Ruckert C."/>
        </authorList>
    </citation>
    <scope>NUCLEOTIDE SEQUENCE [LARGE SCALE GENOMIC DNA]</scope>
    <source>
        <strain evidence="4 5">CGMCC 1.15286</strain>
    </source>
</reference>
<dbReference type="PANTHER" id="PTHR32305:SF15">
    <property type="entry name" value="PROTEIN RHSA-RELATED"/>
    <property type="match status" value="1"/>
</dbReference>
<dbReference type="Proteomes" id="UP000600247">
    <property type="component" value="Unassembled WGS sequence"/>
</dbReference>
<protein>
    <recommendedName>
        <fullName evidence="3">Teneurin-like YD-shell domain-containing protein</fullName>
    </recommendedName>
</protein>